<evidence type="ECO:0000313" key="2">
    <source>
        <dbReference type="WBParaSite" id="Pan_g21931.t1"/>
    </source>
</evidence>
<reference evidence="2" key="2">
    <citation type="submission" date="2020-10" db="UniProtKB">
        <authorList>
            <consortium name="WormBaseParasite"/>
        </authorList>
    </citation>
    <scope>IDENTIFICATION</scope>
</reference>
<sequence>MTLIKCSWSLEEKISDHAKHEVQFSTGRRDGTRLRVPGRHGEAPLQQLRQHRKRFAVPMTVQDAVKTQSNNAIK</sequence>
<dbReference type="AlphaFoldDB" id="A0A7E4VKD3"/>
<dbReference type="WBParaSite" id="Pan_g21931.t1">
    <property type="protein sequence ID" value="Pan_g21931.t1"/>
    <property type="gene ID" value="Pan_g21931"/>
</dbReference>
<protein>
    <submittedName>
        <fullName evidence="2">Uncharacterized protein</fullName>
    </submittedName>
</protein>
<dbReference type="Proteomes" id="UP000492821">
    <property type="component" value="Unassembled WGS sequence"/>
</dbReference>
<accession>A0A7E4VKD3</accession>
<keyword evidence="1" id="KW-1185">Reference proteome</keyword>
<evidence type="ECO:0000313" key="1">
    <source>
        <dbReference type="Proteomes" id="UP000492821"/>
    </source>
</evidence>
<reference evidence="1" key="1">
    <citation type="journal article" date="2013" name="Genetics">
        <title>The draft genome and transcriptome of Panagrellus redivivus are shaped by the harsh demands of a free-living lifestyle.</title>
        <authorList>
            <person name="Srinivasan J."/>
            <person name="Dillman A.R."/>
            <person name="Macchietto M.G."/>
            <person name="Heikkinen L."/>
            <person name="Lakso M."/>
            <person name="Fracchia K.M."/>
            <person name="Antoshechkin I."/>
            <person name="Mortazavi A."/>
            <person name="Wong G."/>
            <person name="Sternberg P.W."/>
        </authorList>
    </citation>
    <scope>NUCLEOTIDE SEQUENCE [LARGE SCALE GENOMIC DNA]</scope>
    <source>
        <strain evidence="1">MT8872</strain>
    </source>
</reference>
<organism evidence="1 2">
    <name type="scientific">Panagrellus redivivus</name>
    <name type="common">Microworm</name>
    <dbReference type="NCBI Taxonomy" id="6233"/>
    <lineage>
        <taxon>Eukaryota</taxon>
        <taxon>Metazoa</taxon>
        <taxon>Ecdysozoa</taxon>
        <taxon>Nematoda</taxon>
        <taxon>Chromadorea</taxon>
        <taxon>Rhabditida</taxon>
        <taxon>Tylenchina</taxon>
        <taxon>Panagrolaimomorpha</taxon>
        <taxon>Panagrolaimoidea</taxon>
        <taxon>Panagrolaimidae</taxon>
        <taxon>Panagrellus</taxon>
    </lineage>
</organism>
<name>A0A7E4VKD3_PANRE</name>
<proteinExistence type="predicted"/>